<evidence type="ECO:0000256" key="2">
    <source>
        <dbReference type="ARBA" id="ARBA00022730"/>
    </source>
</evidence>
<evidence type="ECO:0000256" key="1">
    <source>
        <dbReference type="ARBA" id="ARBA00010528"/>
    </source>
</evidence>
<dbReference type="InterPro" id="IPR002136">
    <property type="entry name" value="Ribosomal_uL4"/>
</dbReference>
<dbReference type="GO" id="GO:1990904">
    <property type="term" value="C:ribonucleoprotein complex"/>
    <property type="evidence" value="ECO:0007669"/>
    <property type="project" value="UniProtKB-KW"/>
</dbReference>
<keyword evidence="2 6" id="KW-0699">rRNA-binding</keyword>
<protein>
    <recommendedName>
        <fullName evidence="6">Large ribosomal subunit protein uL4</fullName>
    </recommendedName>
</protein>
<keyword evidence="3 6" id="KW-0694">RNA-binding</keyword>
<dbReference type="GO" id="GO:0003735">
    <property type="term" value="F:structural constituent of ribosome"/>
    <property type="evidence" value="ECO:0007669"/>
    <property type="project" value="InterPro"/>
</dbReference>
<dbReference type="EMBL" id="DTDH01000040">
    <property type="protein sequence ID" value="HGT98065.1"/>
    <property type="molecule type" value="Genomic_DNA"/>
</dbReference>
<dbReference type="GO" id="GO:0005840">
    <property type="term" value="C:ribosome"/>
    <property type="evidence" value="ECO:0007669"/>
    <property type="project" value="UniProtKB-KW"/>
</dbReference>
<evidence type="ECO:0000256" key="3">
    <source>
        <dbReference type="ARBA" id="ARBA00022884"/>
    </source>
</evidence>
<dbReference type="NCBIfam" id="TIGR03672">
    <property type="entry name" value="rpl4p_arch"/>
    <property type="match status" value="1"/>
</dbReference>
<dbReference type="Gene3D" id="3.40.1370.10">
    <property type="match status" value="1"/>
</dbReference>
<dbReference type="InterPro" id="IPR019970">
    <property type="entry name" value="Ribosomall_uL4-arc"/>
</dbReference>
<dbReference type="EMBL" id="DTAU01000039">
    <property type="protein sequence ID" value="HFQ78404.1"/>
    <property type="molecule type" value="Genomic_DNA"/>
</dbReference>
<comment type="subunit">
    <text evidence="6">Part of the 50S ribosomal subunit.</text>
</comment>
<dbReference type="AlphaFoldDB" id="A0A7J3MX07"/>
<sequence>MDRLWIVYPAEKKYGTLVDIDGNIVDKIELPLVFSLPVRIDVIRRAVHSALTAKLQPKGRDPLAGKRRVGESWGIGYSVARVPRLDNGRAVFAPNVRGGRRQFAPTVMERIHEEINRKEMKLAIMSSLAGLADPKFVFKRSYVVPKSVENIPIVVVNSIEDISATKDLKKFLVRLGLWGNIERAQEMTRIRAGRGKMRGRRYVEPKSLLFIISSSKAPLTRAIRNLPGSDYVTPMTLNILKLAPGGLPGRLSIITVKALEMISHLFPVEKA</sequence>
<evidence type="ECO:0000256" key="6">
    <source>
        <dbReference type="HAMAP-Rule" id="MF_01328"/>
    </source>
</evidence>
<dbReference type="InterPro" id="IPR023574">
    <property type="entry name" value="Ribosomal_uL4_dom_sf"/>
</dbReference>
<dbReference type="Pfam" id="PF00573">
    <property type="entry name" value="Ribosomal_L4"/>
    <property type="match status" value="1"/>
</dbReference>
<dbReference type="PANTHER" id="PTHR19431">
    <property type="entry name" value="60S RIBOSOMAL PROTEIN L4"/>
    <property type="match status" value="1"/>
</dbReference>
<dbReference type="InterPro" id="IPR045240">
    <property type="entry name" value="Ribosomal_uL4_euk/arch"/>
</dbReference>
<comment type="caution">
    <text evidence="8">The sequence shown here is derived from an EMBL/GenBank/DDBJ whole genome shotgun (WGS) entry which is preliminary data.</text>
</comment>
<evidence type="ECO:0000313" key="8">
    <source>
        <dbReference type="EMBL" id="HGT98065.1"/>
    </source>
</evidence>
<dbReference type="SUPFAM" id="SSF52166">
    <property type="entry name" value="Ribosomal protein L4"/>
    <property type="match status" value="1"/>
</dbReference>
<name>A0A7J3MX07_9CREN</name>
<dbReference type="HAMAP" id="MF_01328_A">
    <property type="entry name" value="Ribosomal_uL4_A"/>
    <property type="match status" value="1"/>
</dbReference>
<accession>A0A7J3MX07</accession>
<dbReference type="GO" id="GO:0006412">
    <property type="term" value="P:translation"/>
    <property type="evidence" value="ECO:0007669"/>
    <property type="project" value="UniProtKB-UniRule"/>
</dbReference>
<proteinExistence type="inferred from homology"/>
<keyword evidence="4 6" id="KW-0689">Ribosomal protein</keyword>
<comment type="similarity">
    <text evidence="1 6">Belongs to the universal ribosomal protein uL4 family.</text>
</comment>
<evidence type="ECO:0000256" key="5">
    <source>
        <dbReference type="ARBA" id="ARBA00023274"/>
    </source>
</evidence>
<comment type="function">
    <text evidence="6">One of the primary rRNA binding proteins, this protein initially binds near the 5'-end of the 23S rRNA. It is important during the early stages of 50S assembly. It makes multiple contacts with different domains of the 23S rRNA in the assembled 50S subunit and ribosome.</text>
</comment>
<evidence type="ECO:0000313" key="7">
    <source>
        <dbReference type="EMBL" id="HFQ78404.1"/>
    </source>
</evidence>
<dbReference type="GO" id="GO:0019843">
    <property type="term" value="F:rRNA binding"/>
    <property type="evidence" value="ECO:0007669"/>
    <property type="project" value="UniProtKB-UniRule"/>
</dbReference>
<reference evidence="8" key="1">
    <citation type="journal article" date="2020" name="mSystems">
        <title>Genome- and Community-Level Interaction Insights into Carbon Utilization and Element Cycling Functions of Hydrothermarchaeota in Hydrothermal Sediment.</title>
        <authorList>
            <person name="Zhou Z."/>
            <person name="Liu Y."/>
            <person name="Xu W."/>
            <person name="Pan J."/>
            <person name="Luo Z.H."/>
            <person name="Li M."/>
        </authorList>
    </citation>
    <scope>NUCLEOTIDE SEQUENCE [LARGE SCALE GENOMIC DNA]</scope>
    <source>
        <strain evidence="7">SpSt-629</strain>
        <strain evidence="8">SpSt-688</strain>
    </source>
</reference>
<evidence type="ECO:0000256" key="4">
    <source>
        <dbReference type="ARBA" id="ARBA00022980"/>
    </source>
</evidence>
<comment type="function">
    <text evidence="6">Forms part of the polypeptide exit tunnel.</text>
</comment>
<organism evidence="8">
    <name type="scientific">Ignisphaera aggregans</name>
    <dbReference type="NCBI Taxonomy" id="334771"/>
    <lineage>
        <taxon>Archaea</taxon>
        <taxon>Thermoproteota</taxon>
        <taxon>Thermoprotei</taxon>
        <taxon>Desulfurococcales</taxon>
        <taxon>Desulfurococcaceae</taxon>
        <taxon>Ignisphaera</taxon>
    </lineage>
</organism>
<keyword evidence="5 6" id="KW-0687">Ribonucleoprotein</keyword>
<gene>
    <name evidence="6" type="primary">rpl4</name>
    <name evidence="7" type="ORF">ENT99_01705</name>
    <name evidence="8" type="ORF">ENU64_01370</name>
</gene>